<name>A0A497XSK6_9AQUI</name>
<dbReference type="HAMAP" id="MF_00388">
    <property type="entry name" value="LpxC"/>
    <property type="match status" value="1"/>
</dbReference>
<comment type="cofactor">
    <cofactor evidence="1 12">
        <name>Zn(2+)</name>
        <dbReference type="ChEBI" id="CHEBI:29105"/>
    </cofactor>
</comment>
<keyword evidence="7 12" id="KW-0479">Metal-binding</keyword>
<keyword evidence="8 12" id="KW-0378">Hydrolase</keyword>
<dbReference type="Gene3D" id="3.30.1700.10">
    <property type="entry name" value="lpxc deacetylase, domain 2"/>
    <property type="match status" value="1"/>
</dbReference>
<protein>
    <recommendedName>
        <fullName evidence="4 12">UDP-3-O-acyl-N-acetylglucosamine deacetylase</fullName>
        <shortName evidence="12">UDP-3-O-acyl-GlcNAc deacetylase</shortName>
        <ecNumber evidence="4 12">3.5.1.108</ecNumber>
    </recommendedName>
    <alternativeName>
        <fullName evidence="12">UDP-3-O-[R-3-hydroxymyristoyl]-N-acetylglucosamine deacetylase</fullName>
    </alternativeName>
</protein>
<evidence type="ECO:0000256" key="5">
    <source>
        <dbReference type="ARBA" id="ARBA00022516"/>
    </source>
</evidence>
<keyword evidence="14" id="KW-1185">Reference proteome</keyword>
<dbReference type="PANTHER" id="PTHR33694:SF1">
    <property type="entry name" value="UDP-3-O-ACYL-N-ACETYLGLUCOSAMINE DEACETYLASE 1, MITOCHONDRIAL-RELATED"/>
    <property type="match status" value="1"/>
</dbReference>
<evidence type="ECO:0000256" key="9">
    <source>
        <dbReference type="ARBA" id="ARBA00022833"/>
    </source>
</evidence>
<dbReference type="SUPFAM" id="SSF54211">
    <property type="entry name" value="Ribosomal protein S5 domain 2-like"/>
    <property type="match status" value="2"/>
</dbReference>
<keyword evidence="6 12" id="KW-0441">Lipid A biosynthesis</keyword>
<dbReference type="EC" id="3.5.1.108" evidence="4 12"/>
<evidence type="ECO:0000256" key="12">
    <source>
        <dbReference type="HAMAP-Rule" id="MF_00388"/>
    </source>
</evidence>
<dbReference type="Pfam" id="PF03331">
    <property type="entry name" value="LpxC"/>
    <property type="match status" value="1"/>
</dbReference>
<feature type="binding site" evidence="12">
    <location>
        <position position="229"/>
    </location>
    <ligand>
        <name>Zn(2+)</name>
        <dbReference type="ChEBI" id="CHEBI:29105"/>
    </ligand>
</feature>
<comment type="caution">
    <text evidence="13">The sequence shown here is derived from an EMBL/GenBank/DDBJ whole genome shotgun (WGS) entry which is preliminary data.</text>
</comment>
<evidence type="ECO:0000256" key="4">
    <source>
        <dbReference type="ARBA" id="ARBA00012745"/>
    </source>
</evidence>
<dbReference type="GO" id="GO:0009245">
    <property type="term" value="P:lipid A biosynthetic process"/>
    <property type="evidence" value="ECO:0007669"/>
    <property type="project" value="UniProtKB-UniRule"/>
</dbReference>
<reference evidence="13 14" key="1">
    <citation type="submission" date="2018-10" db="EMBL/GenBank/DDBJ databases">
        <title>Genomic Encyclopedia of Archaeal and Bacterial Type Strains, Phase II (KMG-II): from individual species to whole genera.</title>
        <authorList>
            <person name="Goeker M."/>
        </authorList>
    </citation>
    <scope>NUCLEOTIDE SEQUENCE [LARGE SCALE GENOMIC DNA]</scope>
    <source>
        <strain evidence="13 14">DSM 16510</strain>
    </source>
</reference>
<dbReference type="InterPro" id="IPR011334">
    <property type="entry name" value="UDP-acyl_GlcNac_deAcase_C"/>
</dbReference>
<dbReference type="Proteomes" id="UP000267841">
    <property type="component" value="Unassembled WGS sequence"/>
</dbReference>
<dbReference type="UniPathway" id="UPA00359">
    <property type="reaction ID" value="UER00478"/>
</dbReference>
<feature type="active site" description="Proton donor" evidence="12">
    <location>
        <position position="252"/>
    </location>
</feature>
<accession>A0A497XSK6</accession>
<dbReference type="InterPro" id="IPR004463">
    <property type="entry name" value="UDP-acyl_GlcNac_deAcase"/>
</dbReference>
<evidence type="ECO:0000256" key="3">
    <source>
        <dbReference type="ARBA" id="ARBA00005002"/>
    </source>
</evidence>
<dbReference type="GO" id="GO:0016020">
    <property type="term" value="C:membrane"/>
    <property type="evidence" value="ECO:0007669"/>
    <property type="project" value="GOC"/>
</dbReference>
<dbReference type="PANTHER" id="PTHR33694">
    <property type="entry name" value="UDP-3-O-ACYL-N-ACETYLGLUCOSAMINE DEACETYLASE 1, MITOCHONDRIAL-RELATED"/>
    <property type="match status" value="1"/>
</dbReference>
<dbReference type="RefSeq" id="WP_121012049.1">
    <property type="nucleotide sequence ID" value="NZ_RCCJ01000001.1"/>
</dbReference>
<proteinExistence type="inferred from homology"/>
<evidence type="ECO:0000256" key="8">
    <source>
        <dbReference type="ARBA" id="ARBA00022801"/>
    </source>
</evidence>
<evidence type="ECO:0000313" key="13">
    <source>
        <dbReference type="EMBL" id="RLJ71140.1"/>
    </source>
</evidence>
<comment type="pathway">
    <text evidence="3 12">Glycolipid biosynthesis; lipid IV(A) biosynthesis; lipid IV(A) from (3R)-3-hydroxytetradecanoyl-[acyl-carrier-protein] and UDP-N-acetyl-alpha-D-glucosamine: step 2/6.</text>
</comment>
<evidence type="ECO:0000256" key="11">
    <source>
        <dbReference type="ARBA" id="ARBA00024535"/>
    </source>
</evidence>
<dbReference type="GO" id="GO:0103117">
    <property type="term" value="F:UDP-3-O-acyl-N-acetylglucosamine deacetylase activity"/>
    <property type="evidence" value="ECO:0007669"/>
    <property type="project" value="UniProtKB-UniRule"/>
</dbReference>
<evidence type="ECO:0000256" key="2">
    <source>
        <dbReference type="ARBA" id="ARBA00002923"/>
    </source>
</evidence>
<comment type="similarity">
    <text evidence="12">Belongs to the LpxC family.</text>
</comment>
<dbReference type="InterPro" id="IPR015870">
    <property type="entry name" value="UDP-acyl_N-AcGlcN_deAcase_N"/>
</dbReference>
<feature type="binding site" evidence="12">
    <location>
        <position position="225"/>
    </location>
    <ligand>
        <name>Zn(2+)</name>
        <dbReference type="ChEBI" id="CHEBI:29105"/>
    </ligand>
</feature>
<gene>
    <name evidence="12" type="primary">lpxC</name>
    <name evidence="13" type="ORF">BCF55_1437</name>
</gene>
<evidence type="ECO:0000256" key="7">
    <source>
        <dbReference type="ARBA" id="ARBA00022723"/>
    </source>
</evidence>
<dbReference type="NCBIfam" id="TIGR00325">
    <property type="entry name" value="lpxC"/>
    <property type="match status" value="1"/>
</dbReference>
<dbReference type="GO" id="GO:0046872">
    <property type="term" value="F:metal ion binding"/>
    <property type="evidence" value="ECO:0007669"/>
    <property type="project" value="UniProtKB-KW"/>
</dbReference>
<evidence type="ECO:0000256" key="10">
    <source>
        <dbReference type="ARBA" id="ARBA00023098"/>
    </source>
</evidence>
<evidence type="ECO:0000313" key="14">
    <source>
        <dbReference type="Proteomes" id="UP000267841"/>
    </source>
</evidence>
<dbReference type="OrthoDB" id="9772788at2"/>
<feature type="binding site" evidence="12">
    <location>
        <position position="73"/>
    </location>
    <ligand>
        <name>Zn(2+)</name>
        <dbReference type="ChEBI" id="CHEBI:29105"/>
    </ligand>
</feature>
<dbReference type="AlphaFoldDB" id="A0A497XSK6"/>
<keyword evidence="5 12" id="KW-0444">Lipid biosynthesis</keyword>
<comment type="function">
    <text evidence="2 12">Catalyzes the hydrolysis of UDP-3-O-myristoyl-N-acetylglucosamine to form UDP-3-O-myristoylglucosamine and acetate, the committed step in lipid A biosynthesis.</text>
</comment>
<keyword evidence="10 12" id="KW-0443">Lipid metabolism</keyword>
<dbReference type="EMBL" id="RCCJ01000001">
    <property type="protein sequence ID" value="RLJ71140.1"/>
    <property type="molecule type" value="Genomic_DNA"/>
</dbReference>
<dbReference type="Gene3D" id="3.30.230.20">
    <property type="entry name" value="lpxc deacetylase, domain 1"/>
    <property type="match status" value="1"/>
</dbReference>
<evidence type="ECO:0000256" key="6">
    <source>
        <dbReference type="ARBA" id="ARBA00022556"/>
    </source>
</evidence>
<sequence length="269" mass="30360">MKQRTIKESLEFDGVGIHSGERTKIILHPEGENTGISFYRDGVRIPAKPENVVNTFHSTDLGKDGVVVKTVEHLLATLHLLGISNLTIEVQGGSEIPIMDGSGYFFYRSLKDKVIKQEEDLEVLQIKEEVRVQRGDSYIVALPCSCFEITYEGEFQTYFGRQKYTFRGNARDIILARTFCFEHEIEFIRQNGLGKGGSLDNTLVIGRDKVYNKGGLRYQDEPVRHKVFDLIGDLYLLGVSVRGKFISYKGGHSLNYELVKALYKKAVAA</sequence>
<evidence type="ECO:0000256" key="1">
    <source>
        <dbReference type="ARBA" id="ARBA00001947"/>
    </source>
</evidence>
<keyword evidence="9 12" id="KW-0862">Zinc</keyword>
<comment type="catalytic activity">
    <reaction evidence="11 12">
        <text>a UDP-3-O-[(3R)-3-hydroxyacyl]-N-acetyl-alpha-D-glucosamine + H2O = a UDP-3-O-[(3R)-3-hydroxyacyl]-alpha-D-glucosamine + acetate</text>
        <dbReference type="Rhea" id="RHEA:67816"/>
        <dbReference type="ChEBI" id="CHEBI:15377"/>
        <dbReference type="ChEBI" id="CHEBI:30089"/>
        <dbReference type="ChEBI" id="CHEBI:137740"/>
        <dbReference type="ChEBI" id="CHEBI:173225"/>
        <dbReference type="EC" id="3.5.1.108"/>
    </reaction>
</comment>
<dbReference type="InterPro" id="IPR020568">
    <property type="entry name" value="Ribosomal_Su5_D2-typ_SF"/>
</dbReference>
<organism evidence="13 14">
    <name type="scientific">Hydrogenivirga caldilitoris</name>
    <dbReference type="NCBI Taxonomy" id="246264"/>
    <lineage>
        <taxon>Bacteria</taxon>
        <taxon>Pseudomonadati</taxon>
        <taxon>Aquificota</taxon>
        <taxon>Aquificia</taxon>
        <taxon>Aquificales</taxon>
        <taxon>Aquificaceae</taxon>
        <taxon>Hydrogenivirga</taxon>
    </lineage>
</organism>